<dbReference type="Proteomes" id="UP001595840">
    <property type="component" value="Unassembled WGS sequence"/>
</dbReference>
<dbReference type="EMBL" id="JBHSCX010000020">
    <property type="protein sequence ID" value="MFC4363275.1"/>
    <property type="molecule type" value="Genomic_DNA"/>
</dbReference>
<dbReference type="Gene3D" id="3.40.190.10">
    <property type="entry name" value="Periplasmic binding protein-like II"/>
    <property type="match status" value="2"/>
</dbReference>
<feature type="chain" id="PRO_5046831397" evidence="1">
    <location>
        <begin position="25"/>
        <end position="265"/>
    </location>
</feature>
<accession>A0ABV8V5T4</accession>
<dbReference type="InterPro" id="IPR001638">
    <property type="entry name" value="Solute-binding_3/MltF_N"/>
</dbReference>
<reference evidence="4" key="1">
    <citation type="journal article" date="2019" name="Int. J. Syst. Evol. Microbiol.">
        <title>The Global Catalogue of Microorganisms (GCM) 10K type strain sequencing project: providing services to taxonomists for standard genome sequencing and annotation.</title>
        <authorList>
            <consortium name="The Broad Institute Genomics Platform"/>
            <consortium name="The Broad Institute Genome Sequencing Center for Infectious Disease"/>
            <person name="Wu L."/>
            <person name="Ma J."/>
        </authorList>
    </citation>
    <scope>NUCLEOTIDE SEQUENCE [LARGE SCALE GENOMIC DNA]</scope>
    <source>
        <strain evidence="4">CECT 8570</strain>
    </source>
</reference>
<dbReference type="PANTHER" id="PTHR38834">
    <property type="entry name" value="PERIPLASMIC SUBSTRATE BINDING PROTEIN FAMILY 3"/>
    <property type="match status" value="1"/>
</dbReference>
<feature type="domain" description="Solute-binding protein family 3/N-terminal" evidence="2">
    <location>
        <begin position="34"/>
        <end position="241"/>
    </location>
</feature>
<gene>
    <name evidence="3" type="ORF">ACFOX3_13250</name>
</gene>
<dbReference type="SUPFAM" id="SSF53850">
    <property type="entry name" value="Periplasmic binding protein-like II"/>
    <property type="match status" value="1"/>
</dbReference>
<comment type="caution">
    <text evidence="3">The sequence shown here is derived from an EMBL/GenBank/DDBJ whole genome shotgun (WGS) entry which is preliminary data.</text>
</comment>
<dbReference type="RefSeq" id="WP_290260971.1">
    <property type="nucleotide sequence ID" value="NZ_JAUFQG010000004.1"/>
</dbReference>
<evidence type="ECO:0000259" key="2">
    <source>
        <dbReference type="Pfam" id="PF00497"/>
    </source>
</evidence>
<feature type="signal peptide" evidence="1">
    <location>
        <begin position="1"/>
        <end position="24"/>
    </location>
</feature>
<dbReference type="PANTHER" id="PTHR38834:SF3">
    <property type="entry name" value="SOLUTE-BINDING PROTEIN FAMILY 3_N-TERMINAL DOMAIN-CONTAINING PROTEIN"/>
    <property type="match status" value="1"/>
</dbReference>
<evidence type="ECO:0000313" key="4">
    <source>
        <dbReference type="Proteomes" id="UP001595840"/>
    </source>
</evidence>
<proteinExistence type="predicted"/>
<dbReference type="Pfam" id="PF00497">
    <property type="entry name" value="SBP_bac_3"/>
    <property type="match status" value="1"/>
</dbReference>
<sequence>MQTRPANYLFALCLTILWSTPLFAAELDELEYITENYPPFNYVEGGVLRGEAVELLIAATALAGHPIIAKNIQVQPWARAFHNTLEGSNRVLFSTTRTAEREKLFQWVGPIGQNHVVLIAKRARGIKLKSLDGLNKFKVGAVRDDVGELFLRELHLEKTIITLGVQPDSIAKMLQSGRVDLWAYGESSALQTLKSIGANPRDYEVVRVLKTLDLYYAFNRDIEPRLVKQLQAAIDTIKGDEARKMKEFQSRDSQLYLQPSDANTP</sequence>
<name>A0ABV8V5T4_9GAMM</name>
<keyword evidence="1" id="KW-0732">Signal</keyword>
<evidence type="ECO:0000313" key="3">
    <source>
        <dbReference type="EMBL" id="MFC4363275.1"/>
    </source>
</evidence>
<keyword evidence="4" id="KW-1185">Reference proteome</keyword>
<organism evidence="3 4">
    <name type="scientific">Simiduia curdlanivorans</name>
    <dbReference type="NCBI Taxonomy" id="1492769"/>
    <lineage>
        <taxon>Bacteria</taxon>
        <taxon>Pseudomonadati</taxon>
        <taxon>Pseudomonadota</taxon>
        <taxon>Gammaproteobacteria</taxon>
        <taxon>Cellvibrionales</taxon>
        <taxon>Cellvibrionaceae</taxon>
        <taxon>Simiduia</taxon>
    </lineage>
</organism>
<protein>
    <submittedName>
        <fullName evidence="3">Substrate-binding periplasmic protein</fullName>
    </submittedName>
</protein>
<evidence type="ECO:0000256" key="1">
    <source>
        <dbReference type="SAM" id="SignalP"/>
    </source>
</evidence>